<sequence length="157" mass="17976">MKDINLLNNATDTALYQFLGNELLDETGSKEVKYFCSDKLLIIYEISLGKIRNTEYQTELPLSALSWLKDTILNGFWKLPSEGGLPKDQHRCMAYFDNEEIIIGRSMNAGDYGRTGFKVVNKSRKSHILSSWPQEFQITDDRVEKVLLPLIDRLGVI</sequence>
<evidence type="ECO:0000313" key="1">
    <source>
        <dbReference type="EMBL" id="MDP5134642.1"/>
    </source>
</evidence>
<protein>
    <submittedName>
        <fullName evidence="1">Uncharacterized protein</fullName>
    </submittedName>
</protein>
<reference evidence="1 2" key="1">
    <citation type="submission" date="2022-11" db="EMBL/GenBank/DDBJ databases">
        <title>Viruses from the air-sea interface of a natural surface slick.</title>
        <authorList>
            <person name="Rahlff J."/>
            <person name="Holmfeldt K."/>
        </authorList>
    </citation>
    <scope>NUCLEOTIDE SEQUENCE [LARGE SCALE GENOMIC DNA]</scope>
    <source>
        <strain evidence="1 2">SMS4</strain>
    </source>
</reference>
<proteinExistence type="predicted"/>
<evidence type="ECO:0000313" key="2">
    <source>
        <dbReference type="Proteomes" id="UP001231109"/>
    </source>
</evidence>
<name>A0ABT9HU38_9GAMM</name>
<dbReference type="Proteomes" id="UP001231109">
    <property type="component" value="Unassembled WGS sequence"/>
</dbReference>
<gene>
    <name evidence="1" type="ORF">ORJ04_01595</name>
</gene>
<dbReference type="RefSeq" id="WP_305973324.1">
    <property type="nucleotide sequence ID" value="NZ_JAPJDZ010000002.1"/>
</dbReference>
<accession>A0ABT9HU38</accession>
<comment type="caution">
    <text evidence="1">The sequence shown here is derived from an EMBL/GenBank/DDBJ whole genome shotgun (WGS) entry which is preliminary data.</text>
</comment>
<organism evidence="1 2">
    <name type="scientific">Rheinheimera baltica</name>
    <dbReference type="NCBI Taxonomy" id="67576"/>
    <lineage>
        <taxon>Bacteria</taxon>
        <taxon>Pseudomonadati</taxon>
        <taxon>Pseudomonadota</taxon>
        <taxon>Gammaproteobacteria</taxon>
        <taxon>Chromatiales</taxon>
        <taxon>Chromatiaceae</taxon>
        <taxon>Rheinheimera</taxon>
    </lineage>
</organism>
<dbReference type="EMBL" id="JAPJDZ010000002">
    <property type="protein sequence ID" value="MDP5134642.1"/>
    <property type="molecule type" value="Genomic_DNA"/>
</dbReference>
<keyword evidence="2" id="KW-1185">Reference proteome</keyword>